<proteinExistence type="inferred from homology"/>
<comment type="function">
    <text evidence="6">Catalyzes the phosphorylation of the position 2 hydroxy group of 4-diphosphocytidyl-2C-methyl-D-erythritol.</text>
</comment>
<evidence type="ECO:0000256" key="2">
    <source>
        <dbReference type="ARBA" id="ARBA00012052"/>
    </source>
</evidence>
<evidence type="ECO:0000256" key="3">
    <source>
        <dbReference type="ARBA" id="ARBA00017473"/>
    </source>
</evidence>
<comment type="catalytic activity">
    <reaction evidence="6">
        <text>4-CDP-2-C-methyl-D-erythritol + ATP = 4-CDP-2-C-methyl-D-erythritol 2-phosphate + ADP + H(+)</text>
        <dbReference type="Rhea" id="RHEA:18437"/>
        <dbReference type="ChEBI" id="CHEBI:15378"/>
        <dbReference type="ChEBI" id="CHEBI:30616"/>
        <dbReference type="ChEBI" id="CHEBI:57823"/>
        <dbReference type="ChEBI" id="CHEBI:57919"/>
        <dbReference type="ChEBI" id="CHEBI:456216"/>
        <dbReference type="EC" id="2.7.1.148"/>
    </reaction>
</comment>
<dbReference type="PIRSF" id="PIRSF010376">
    <property type="entry name" value="IspE"/>
    <property type="match status" value="1"/>
</dbReference>
<dbReference type="InterPro" id="IPR013750">
    <property type="entry name" value="GHMP_kinase_C_dom"/>
</dbReference>
<name>A0ABS6Y9U8_9BACT</name>
<gene>
    <name evidence="6 9" type="primary">ispE</name>
    <name evidence="9" type="ORF">KZO38_00945</name>
</gene>
<feature type="domain" description="GHMP kinase C-terminal" evidence="8">
    <location>
        <begin position="208"/>
        <end position="271"/>
    </location>
</feature>
<keyword evidence="6 9" id="KW-0418">Kinase</keyword>
<dbReference type="PANTHER" id="PTHR43527:SF2">
    <property type="entry name" value="4-DIPHOSPHOCYTIDYL-2-C-METHYL-D-ERYTHRITOL KINASE, CHLOROPLASTIC"/>
    <property type="match status" value="1"/>
</dbReference>
<evidence type="ECO:0000256" key="4">
    <source>
        <dbReference type="ARBA" id="ARBA00022741"/>
    </source>
</evidence>
<reference evidence="9 10" key="1">
    <citation type="submission" date="2021-07" db="EMBL/GenBank/DDBJ databases">
        <title>Genomic diversity and antimicrobial resistance of Prevotella spp. isolated from chronic lung disease airways.</title>
        <authorList>
            <person name="Webb K.A."/>
            <person name="Olagoke O.S."/>
            <person name="Baird T."/>
            <person name="Neill J."/>
            <person name="Pham A."/>
            <person name="Wells T.J."/>
            <person name="Ramsay K.A."/>
            <person name="Bell S.C."/>
            <person name="Sarovich D.S."/>
            <person name="Price E.P."/>
        </authorList>
    </citation>
    <scope>NUCLEOTIDE SEQUENCE [LARGE SCALE GENOMIC DNA]</scope>
    <source>
        <strain evidence="9 10">SCHI0011.S.12</strain>
    </source>
</reference>
<dbReference type="PANTHER" id="PTHR43527">
    <property type="entry name" value="4-DIPHOSPHOCYTIDYL-2-C-METHYL-D-ERYTHRITOL KINASE, CHLOROPLASTIC"/>
    <property type="match status" value="1"/>
</dbReference>
<evidence type="ECO:0000256" key="5">
    <source>
        <dbReference type="ARBA" id="ARBA00032554"/>
    </source>
</evidence>
<feature type="binding site" evidence="6">
    <location>
        <begin position="97"/>
        <end position="107"/>
    </location>
    <ligand>
        <name>ATP</name>
        <dbReference type="ChEBI" id="CHEBI:30616"/>
    </ligand>
</feature>
<evidence type="ECO:0000313" key="10">
    <source>
        <dbReference type="Proteomes" id="UP000788426"/>
    </source>
</evidence>
<dbReference type="InterPro" id="IPR004424">
    <property type="entry name" value="IspE"/>
</dbReference>
<accession>A0ABS6Y9U8</accession>
<dbReference type="RefSeq" id="WP_219479027.1">
    <property type="nucleotide sequence ID" value="NZ_JAHXCT010000001.1"/>
</dbReference>
<dbReference type="HAMAP" id="MF_00061">
    <property type="entry name" value="IspE"/>
    <property type="match status" value="1"/>
</dbReference>
<dbReference type="EMBL" id="JAHXCT010000001">
    <property type="protein sequence ID" value="MBW4768336.1"/>
    <property type="molecule type" value="Genomic_DNA"/>
</dbReference>
<evidence type="ECO:0000256" key="6">
    <source>
        <dbReference type="HAMAP-Rule" id="MF_00061"/>
    </source>
</evidence>
<evidence type="ECO:0000259" key="8">
    <source>
        <dbReference type="Pfam" id="PF08544"/>
    </source>
</evidence>
<protein>
    <recommendedName>
        <fullName evidence="3 6">4-diphosphocytidyl-2-C-methyl-D-erythritol kinase</fullName>
        <shortName evidence="6">CMK</shortName>
        <ecNumber evidence="2 6">2.7.1.148</ecNumber>
    </recommendedName>
    <alternativeName>
        <fullName evidence="5 6">4-(cytidine-5'-diphospho)-2-C-methyl-D-erythritol kinase</fullName>
    </alternativeName>
</protein>
<evidence type="ECO:0000256" key="1">
    <source>
        <dbReference type="ARBA" id="ARBA00009684"/>
    </source>
</evidence>
<keyword evidence="4 6" id="KW-0547">Nucleotide-binding</keyword>
<keyword evidence="6" id="KW-0067">ATP-binding</keyword>
<comment type="caution">
    <text evidence="9">The sequence shown here is derived from an EMBL/GenBank/DDBJ whole genome shotgun (WGS) entry which is preliminary data.</text>
</comment>
<keyword evidence="10" id="KW-1185">Reference proteome</keyword>
<comment type="similarity">
    <text evidence="1 6">Belongs to the GHMP kinase family. IspE subfamily.</text>
</comment>
<feature type="domain" description="GHMP kinase N-terminal" evidence="7">
    <location>
        <begin position="70"/>
        <end position="144"/>
    </location>
</feature>
<dbReference type="Proteomes" id="UP000788426">
    <property type="component" value="Unassembled WGS sequence"/>
</dbReference>
<keyword evidence="6" id="KW-0414">Isoprene biosynthesis</keyword>
<evidence type="ECO:0000313" key="9">
    <source>
        <dbReference type="EMBL" id="MBW4768336.1"/>
    </source>
</evidence>
<dbReference type="Pfam" id="PF08544">
    <property type="entry name" value="GHMP_kinases_C"/>
    <property type="match status" value="1"/>
</dbReference>
<comment type="pathway">
    <text evidence="6">Isoprenoid biosynthesis; isopentenyl diphosphate biosynthesis via DXP pathway; isopentenyl diphosphate from 1-deoxy-D-xylulose 5-phosphate: step 3/6.</text>
</comment>
<sequence>MTIFPCAKINLGLNIVSKRTDGYHNLETVFYPIPLHDALEVHTIDNEFPTPFNCDLKVTGMSFNEDEQENLVVKAYKLLANDFQLPRLHIHLHKEIPAQAGMGGGSSDAAFMLKLINDYCNLQLTSSQLEKYAVQLGADCPFFINCLPAYAEGIGEQLTPIPSLKEKLSQYYIVAVKPLVSISTKGAFGMITPQKPAINCRDIIEKPIKEWKELLINDFETPIFKMNPELKDIKEQLYLNGAEYAAMSGSGSTIFGLFSQEPTPNQLRLNIEAAIHCIKL</sequence>
<keyword evidence="6 9" id="KW-0808">Transferase</keyword>
<dbReference type="GO" id="GO:0050515">
    <property type="term" value="F:4-(cytidine 5'-diphospho)-2-C-methyl-D-erythritol kinase activity"/>
    <property type="evidence" value="ECO:0007669"/>
    <property type="project" value="UniProtKB-EC"/>
</dbReference>
<feature type="active site" evidence="6">
    <location>
        <position position="139"/>
    </location>
</feature>
<feature type="active site" evidence="6">
    <location>
        <position position="8"/>
    </location>
</feature>
<dbReference type="Pfam" id="PF00288">
    <property type="entry name" value="GHMP_kinases_N"/>
    <property type="match status" value="1"/>
</dbReference>
<organism evidence="9 10">
    <name type="scientific">Hoylesella nanceiensis</name>
    <dbReference type="NCBI Taxonomy" id="425941"/>
    <lineage>
        <taxon>Bacteria</taxon>
        <taxon>Pseudomonadati</taxon>
        <taxon>Bacteroidota</taxon>
        <taxon>Bacteroidia</taxon>
        <taxon>Bacteroidales</taxon>
        <taxon>Prevotellaceae</taxon>
        <taxon>Hoylesella</taxon>
    </lineage>
</organism>
<dbReference type="EC" id="2.7.1.148" evidence="2 6"/>
<dbReference type="NCBIfam" id="TIGR00154">
    <property type="entry name" value="ispE"/>
    <property type="match status" value="1"/>
</dbReference>
<evidence type="ECO:0000259" key="7">
    <source>
        <dbReference type="Pfam" id="PF00288"/>
    </source>
</evidence>
<dbReference type="InterPro" id="IPR006204">
    <property type="entry name" value="GHMP_kinase_N_dom"/>
</dbReference>